<name>C8VXE2_DESAS</name>
<dbReference type="PROSITE" id="PS50113">
    <property type="entry name" value="PAC"/>
    <property type="match status" value="3"/>
</dbReference>
<dbReference type="SMART" id="SM00086">
    <property type="entry name" value="PAC"/>
    <property type="match status" value="2"/>
</dbReference>
<feature type="domain" description="PAC" evidence="12">
    <location>
        <begin position="134"/>
        <end position="186"/>
    </location>
</feature>
<evidence type="ECO:0000313" key="14">
    <source>
        <dbReference type="Proteomes" id="UP000002217"/>
    </source>
</evidence>
<dbReference type="SUPFAM" id="SSF55785">
    <property type="entry name" value="PYP-like sensor domain (PAS domain)"/>
    <property type="match status" value="3"/>
</dbReference>
<dbReference type="InterPro" id="IPR035965">
    <property type="entry name" value="PAS-like_dom_sf"/>
</dbReference>
<evidence type="ECO:0000256" key="7">
    <source>
        <dbReference type="ARBA" id="ARBA00022840"/>
    </source>
</evidence>
<dbReference type="InterPro" id="IPR003594">
    <property type="entry name" value="HATPase_dom"/>
</dbReference>
<keyword evidence="4" id="KW-0808">Transferase</keyword>
<dbReference type="Pfam" id="PF13426">
    <property type="entry name" value="PAS_9"/>
    <property type="match status" value="1"/>
</dbReference>
<dbReference type="InterPro" id="IPR000014">
    <property type="entry name" value="PAS"/>
</dbReference>
<dbReference type="Gene3D" id="1.10.287.130">
    <property type="match status" value="1"/>
</dbReference>
<dbReference type="PROSITE" id="PS50109">
    <property type="entry name" value="HIS_KIN"/>
    <property type="match status" value="1"/>
</dbReference>
<proteinExistence type="predicted"/>
<dbReference type="KEGG" id="dae:Dtox_3834"/>
<dbReference type="EMBL" id="CP001720">
    <property type="protein sequence ID" value="ACV64538.1"/>
    <property type="molecule type" value="Genomic_DNA"/>
</dbReference>
<dbReference type="InterPro" id="IPR003661">
    <property type="entry name" value="HisK_dim/P_dom"/>
</dbReference>
<dbReference type="Gene3D" id="3.30.565.10">
    <property type="entry name" value="Histidine kinase-like ATPase, C-terminal domain"/>
    <property type="match status" value="1"/>
</dbReference>
<keyword evidence="7" id="KW-0067">ATP-binding</keyword>
<dbReference type="Pfam" id="PF00512">
    <property type="entry name" value="HisKA"/>
    <property type="match status" value="1"/>
</dbReference>
<dbReference type="GO" id="GO:0006355">
    <property type="term" value="P:regulation of DNA-templated transcription"/>
    <property type="evidence" value="ECO:0007669"/>
    <property type="project" value="InterPro"/>
</dbReference>
<dbReference type="CDD" id="cd00082">
    <property type="entry name" value="HisKA"/>
    <property type="match status" value="1"/>
</dbReference>
<dbReference type="InterPro" id="IPR005467">
    <property type="entry name" value="His_kinase_dom"/>
</dbReference>
<dbReference type="AlphaFoldDB" id="C8VXE2"/>
<evidence type="ECO:0000256" key="5">
    <source>
        <dbReference type="ARBA" id="ARBA00022741"/>
    </source>
</evidence>
<dbReference type="eggNOG" id="COG3852">
    <property type="taxonomic scope" value="Bacteria"/>
</dbReference>
<dbReference type="SMART" id="SM00388">
    <property type="entry name" value="HisKA"/>
    <property type="match status" value="1"/>
</dbReference>
<dbReference type="InterPro" id="IPR036890">
    <property type="entry name" value="HATPase_C_sf"/>
</dbReference>
<evidence type="ECO:0000256" key="9">
    <source>
        <dbReference type="SAM" id="Coils"/>
    </source>
</evidence>
<keyword evidence="9" id="KW-0175">Coiled coil</keyword>
<dbReference type="PANTHER" id="PTHR43065:SF46">
    <property type="entry name" value="C4-DICARBOXYLATE TRANSPORT SENSOR PROTEIN DCTB"/>
    <property type="match status" value="1"/>
</dbReference>
<dbReference type="PANTHER" id="PTHR43065">
    <property type="entry name" value="SENSOR HISTIDINE KINASE"/>
    <property type="match status" value="1"/>
</dbReference>
<dbReference type="InterPro" id="IPR000700">
    <property type="entry name" value="PAS-assoc_C"/>
</dbReference>
<evidence type="ECO:0000313" key="13">
    <source>
        <dbReference type="EMBL" id="ACV64538.1"/>
    </source>
</evidence>
<evidence type="ECO:0000256" key="2">
    <source>
        <dbReference type="ARBA" id="ARBA00012438"/>
    </source>
</evidence>
<feature type="domain" description="PAS" evidence="11">
    <location>
        <begin position="193"/>
        <end position="239"/>
    </location>
</feature>
<feature type="domain" description="PAC" evidence="12">
    <location>
        <begin position="283"/>
        <end position="333"/>
    </location>
</feature>
<evidence type="ECO:0000259" key="10">
    <source>
        <dbReference type="PROSITE" id="PS50109"/>
    </source>
</evidence>
<dbReference type="SMART" id="SM00091">
    <property type="entry name" value="PAS"/>
    <property type="match status" value="2"/>
</dbReference>
<evidence type="ECO:0000256" key="4">
    <source>
        <dbReference type="ARBA" id="ARBA00022679"/>
    </source>
</evidence>
<dbReference type="InterPro" id="IPR004358">
    <property type="entry name" value="Sig_transdc_His_kin-like_C"/>
</dbReference>
<sequence length="908" mass="104340">MSMGGNVKMKGRDKLKEMSVGNLFELERRLPDNNFCSYKLIDDKYLLGDDSIGFEQLQNILEIIPYGISITTDLSCRDIRHNSAAAKILRINPWESFSLSSAILPPVKIYSNGKRLLPENAPMQRSAIYGEIIADQEVEMIWEDGVRKITKWNSRPFYDSKGEIVGVVAFCEDISNLKTLNLLLQCDSTACNVCRKLVDIVEFLPDATFAVDINKRVIFWNRAIEDMTGINKKDIIGKSDFPYSLPFYGEKRPLLVDIIISDKKDDIKKYNYFERKKGILYAESFSKYAFNGKGAFWWGKASPLYDNEGNIVGAIESVRDMTEHKKIENELKKHRKHLENLVQERNKELIIANKQLQSEITERKQIEKKLEKDQERLYEQLLFSNSLNRIAETIIVQDDKKTILNDMTRMLGQTLGVDRCSIFEIDIKQNLAIKMCEWMNEEVVNMVPCQDIYSLDQYSNGVRFIWNCRKWLESHIDNKHAELTADGSAEIFHHQINIQSMLCYPFSFQQSGYYLMIFSQIRYRRTWHLDEFNFISATAKLVELATQKISILYERGQFLETLRKAEEEKELILSNLSELVVYHDINMRIKWANEAAGRFFGLAPERLVGHRCYELWKQVEPCDGCPVKELLESGQSQEKEVIGPDGKDWLVRANPVYDGNRNVIGTVQVALEISHRKQLEQEIARLDRLNLIGEMAAGIGHEIRNPMTTVRGFLQMMAEKNDCLKYKQYYDLMIEELDRANSIITEYLSLAKNKCVNLKIQSLNQILDVLYPLIQATAMREDKFIVLSLGDVPNLLLDEKEIRQLILNLSRNGLEAMSPGGKLIIKTMTCSGKVALVVQDEGSGIRPEIIKKLGTPFFTTKNNGTGLGLSVCYSIANRHKATLKVESNNMGTTFSVWFNQNQPEFPHL</sequence>
<dbReference type="SMART" id="SM00387">
    <property type="entry name" value="HATPase_c"/>
    <property type="match status" value="1"/>
</dbReference>
<accession>C8VXE2</accession>
<feature type="coiled-coil region" evidence="9">
    <location>
        <begin position="324"/>
        <end position="376"/>
    </location>
</feature>
<dbReference type="SUPFAM" id="SSF55781">
    <property type="entry name" value="GAF domain-like"/>
    <property type="match status" value="1"/>
</dbReference>
<dbReference type="EC" id="2.7.13.3" evidence="2"/>
<dbReference type="STRING" id="485916.Dtox_3834"/>
<dbReference type="Pfam" id="PF08448">
    <property type="entry name" value="PAS_4"/>
    <property type="match status" value="1"/>
</dbReference>
<comment type="catalytic activity">
    <reaction evidence="1">
        <text>ATP + protein L-histidine = ADP + protein N-phospho-L-histidine.</text>
        <dbReference type="EC" id="2.7.13.3"/>
    </reaction>
</comment>
<feature type="domain" description="PAC" evidence="12">
    <location>
        <begin position="635"/>
        <end position="685"/>
    </location>
</feature>
<dbReference type="Gene3D" id="3.30.450.40">
    <property type="match status" value="1"/>
</dbReference>
<dbReference type="GO" id="GO:0000155">
    <property type="term" value="F:phosphorelay sensor kinase activity"/>
    <property type="evidence" value="ECO:0007669"/>
    <property type="project" value="InterPro"/>
</dbReference>
<dbReference type="GO" id="GO:0005524">
    <property type="term" value="F:ATP binding"/>
    <property type="evidence" value="ECO:0007669"/>
    <property type="project" value="UniProtKB-KW"/>
</dbReference>
<evidence type="ECO:0000256" key="3">
    <source>
        <dbReference type="ARBA" id="ARBA00022553"/>
    </source>
</evidence>
<dbReference type="Proteomes" id="UP000002217">
    <property type="component" value="Chromosome"/>
</dbReference>
<dbReference type="CDD" id="cd00130">
    <property type="entry name" value="PAS"/>
    <property type="match status" value="2"/>
</dbReference>
<evidence type="ECO:0000256" key="6">
    <source>
        <dbReference type="ARBA" id="ARBA00022777"/>
    </source>
</evidence>
<keyword evidence="5" id="KW-0547">Nucleotide-binding</keyword>
<dbReference type="SUPFAM" id="SSF47384">
    <property type="entry name" value="Homodimeric domain of signal transducing histidine kinase"/>
    <property type="match status" value="1"/>
</dbReference>
<keyword evidence="8" id="KW-0902">Two-component regulatory system</keyword>
<dbReference type="eggNOG" id="COG3829">
    <property type="taxonomic scope" value="Bacteria"/>
</dbReference>
<feature type="domain" description="Histidine kinase" evidence="10">
    <location>
        <begin position="698"/>
        <end position="902"/>
    </location>
</feature>
<dbReference type="InterPro" id="IPR029016">
    <property type="entry name" value="GAF-like_dom_sf"/>
</dbReference>
<evidence type="ECO:0000256" key="1">
    <source>
        <dbReference type="ARBA" id="ARBA00000085"/>
    </source>
</evidence>
<dbReference type="InterPro" id="IPR013767">
    <property type="entry name" value="PAS_fold"/>
</dbReference>
<dbReference type="PROSITE" id="PS50112">
    <property type="entry name" value="PAS"/>
    <property type="match status" value="2"/>
</dbReference>
<keyword evidence="14" id="KW-1185">Reference proteome</keyword>
<gene>
    <name evidence="13" type="ordered locus">Dtox_3834</name>
</gene>
<organism evidence="13 14">
    <name type="scientific">Desulfofarcimen acetoxidans (strain ATCC 49208 / DSM 771 / KCTC 5769 / VKM B-1644 / 5575)</name>
    <name type="common">Desulfotomaculum acetoxidans</name>
    <dbReference type="NCBI Taxonomy" id="485916"/>
    <lineage>
        <taxon>Bacteria</taxon>
        <taxon>Bacillati</taxon>
        <taxon>Bacillota</taxon>
        <taxon>Clostridia</taxon>
        <taxon>Eubacteriales</taxon>
        <taxon>Peptococcaceae</taxon>
        <taxon>Desulfofarcimen</taxon>
    </lineage>
</organism>
<evidence type="ECO:0000259" key="12">
    <source>
        <dbReference type="PROSITE" id="PS50113"/>
    </source>
</evidence>
<protein>
    <recommendedName>
        <fullName evidence="2">histidine kinase</fullName>
        <ecNumber evidence="2">2.7.13.3</ecNumber>
    </recommendedName>
</protein>
<keyword evidence="6 13" id="KW-0418">Kinase</keyword>
<evidence type="ECO:0000256" key="8">
    <source>
        <dbReference type="ARBA" id="ARBA00023012"/>
    </source>
</evidence>
<dbReference type="InterPro" id="IPR036097">
    <property type="entry name" value="HisK_dim/P_sf"/>
</dbReference>
<evidence type="ECO:0000259" key="11">
    <source>
        <dbReference type="PROSITE" id="PS50112"/>
    </source>
</evidence>
<dbReference type="SUPFAM" id="SSF55874">
    <property type="entry name" value="ATPase domain of HSP90 chaperone/DNA topoisomerase II/histidine kinase"/>
    <property type="match status" value="1"/>
</dbReference>
<dbReference type="Pfam" id="PF00989">
    <property type="entry name" value="PAS"/>
    <property type="match status" value="1"/>
</dbReference>
<keyword evidence="3" id="KW-0597">Phosphoprotein</keyword>
<dbReference type="InterPro" id="IPR013656">
    <property type="entry name" value="PAS_4"/>
</dbReference>
<dbReference type="InterPro" id="IPR001610">
    <property type="entry name" value="PAC"/>
</dbReference>
<dbReference type="Pfam" id="PF02518">
    <property type="entry name" value="HATPase_c"/>
    <property type="match status" value="1"/>
</dbReference>
<reference evidence="13 14" key="1">
    <citation type="journal article" date="2009" name="Stand. Genomic Sci.">
        <title>Complete genome sequence of Desulfotomaculum acetoxidans type strain (5575).</title>
        <authorList>
            <person name="Spring S."/>
            <person name="Lapidus A."/>
            <person name="Schroder M."/>
            <person name="Gleim D."/>
            <person name="Sims D."/>
            <person name="Meincke L."/>
            <person name="Glavina Del Rio T."/>
            <person name="Tice H."/>
            <person name="Copeland A."/>
            <person name="Cheng J.F."/>
            <person name="Lucas S."/>
            <person name="Chen F."/>
            <person name="Nolan M."/>
            <person name="Bruce D."/>
            <person name="Goodwin L."/>
            <person name="Pitluck S."/>
            <person name="Ivanova N."/>
            <person name="Mavromatis K."/>
            <person name="Mikhailova N."/>
            <person name="Pati A."/>
            <person name="Chen A."/>
            <person name="Palaniappan K."/>
            <person name="Land M."/>
            <person name="Hauser L."/>
            <person name="Chang Y.J."/>
            <person name="Jeffries C.D."/>
            <person name="Chain P."/>
            <person name="Saunders E."/>
            <person name="Brettin T."/>
            <person name="Detter J.C."/>
            <person name="Goker M."/>
            <person name="Bristow J."/>
            <person name="Eisen J.A."/>
            <person name="Markowitz V."/>
            <person name="Hugenholtz P."/>
            <person name="Kyrpides N.C."/>
            <person name="Klenk H.P."/>
            <person name="Han C."/>
        </authorList>
    </citation>
    <scope>NUCLEOTIDE SEQUENCE [LARGE SCALE GENOMIC DNA]</scope>
    <source>
        <strain evidence="14">ATCC 49208 / DSM 771 / VKM B-1644</strain>
    </source>
</reference>
<feature type="domain" description="PAS" evidence="11">
    <location>
        <begin position="565"/>
        <end position="638"/>
    </location>
</feature>
<dbReference type="Gene3D" id="3.30.450.20">
    <property type="entry name" value="PAS domain"/>
    <property type="match status" value="3"/>
</dbReference>
<dbReference type="RefSeq" id="WP_015759220.1">
    <property type="nucleotide sequence ID" value="NC_013216.1"/>
</dbReference>
<dbReference type="NCBIfam" id="TIGR00229">
    <property type="entry name" value="sensory_box"/>
    <property type="match status" value="2"/>
</dbReference>
<dbReference type="PRINTS" id="PR00344">
    <property type="entry name" value="BCTRLSENSOR"/>
</dbReference>
<dbReference type="HOGENOM" id="CLU_000445_114_39_9"/>